<feature type="chain" id="PRO_5013171812" evidence="1">
    <location>
        <begin position="21"/>
        <end position="76"/>
    </location>
</feature>
<evidence type="ECO:0000313" key="2">
    <source>
        <dbReference type="EMBL" id="ATF27525.1"/>
    </source>
</evidence>
<evidence type="ECO:0000256" key="1">
    <source>
        <dbReference type="SAM" id="SignalP"/>
    </source>
</evidence>
<sequence>MSKTGLVLVVLYLLSSTVNLQQTEDDKAFMKIMIPTLTRVLERSGSCSPQSGGGCTGTCPGTCEGSIKGCACKTTG</sequence>
<protein>
    <submittedName>
        <fullName evidence="2">Conotoxin</fullName>
    </submittedName>
</protein>
<keyword evidence="1" id="KW-0732">Signal</keyword>
<feature type="signal peptide" evidence="1">
    <location>
        <begin position="1"/>
        <end position="20"/>
    </location>
</feature>
<dbReference type="AlphaFoldDB" id="A0A291C231"/>
<reference evidence="2" key="1">
    <citation type="journal article" date="2017" name="Genome Biol. Evol.">
        <title>Divergence of the Venom Exogene Repertoire in Two Sister Species of Turriconus.</title>
        <authorList>
            <person name="Li Q."/>
            <person name="Barghi N."/>
            <person name="Lu A."/>
            <person name="Fedosov A.E."/>
            <person name="Bandyopadhyay P.K."/>
            <person name="Lluisma A.O."/>
            <person name="Concepcion G.P."/>
            <person name="Yandell M."/>
            <person name="Olivera B.M."/>
            <person name="Safavi-Hemami H."/>
        </authorList>
    </citation>
    <scope>NUCLEOTIDE SEQUENCE</scope>
    <source>
        <strain evidence="2">SF-mi1_Amz9.1</strain>
    </source>
</reference>
<proteinExistence type="evidence at transcript level"/>
<organism evidence="2">
    <name type="scientific">Conus andremenezi</name>
    <dbReference type="NCBI Taxonomy" id="1077466"/>
    <lineage>
        <taxon>Eukaryota</taxon>
        <taxon>Metazoa</taxon>
        <taxon>Spiralia</taxon>
        <taxon>Lophotrochozoa</taxon>
        <taxon>Mollusca</taxon>
        <taxon>Gastropoda</taxon>
        <taxon>Caenogastropoda</taxon>
        <taxon>Neogastropoda</taxon>
        <taxon>Conoidea</taxon>
        <taxon>Conidae</taxon>
        <taxon>Conus</taxon>
        <taxon>Turriconus</taxon>
    </lineage>
</organism>
<name>A0A291C231_9COND</name>
<dbReference type="EMBL" id="MF576691">
    <property type="protein sequence ID" value="ATF27525.1"/>
    <property type="molecule type" value="mRNA"/>
</dbReference>
<accession>A0A291C231</accession>
<reference evidence="2" key="2">
    <citation type="submission" date="2017-07" db="EMBL/GenBank/DDBJ databases">
        <authorList>
            <person name="Sun Z.S."/>
            <person name="Albrecht U."/>
            <person name="Echele G."/>
            <person name="Lee C.C."/>
        </authorList>
    </citation>
    <scope>NUCLEOTIDE SEQUENCE</scope>
    <source>
        <strain evidence="2">SF-mi1_Amz9.1</strain>
    </source>
</reference>